<dbReference type="EMBL" id="CP003065">
    <property type="protein sequence ID" value="AEV67777.1"/>
    <property type="molecule type" value="Genomic_DNA"/>
</dbReference>
<dbReference type="eggNOG" id="COG0835">
    <property type="taxonomic scope" value="Bacteria"/>
</dbReference>
<dbReference type="KEGG" id="ccl:Clocl_1102"/>
<dbReference type="PROSITE" id="PS50851">
    <property type="entry name" value="CHEW"/>
    <property type="match status" value="1"/>
</dbReference>
<proteinExistence type="predicted"/>
<dbReference type="Gene3D" id="2.30.30.40">
    <property type="entry name" value="SH3 Domains"/>
    <property type="match status" value="1"/>
</dbReference>
<dbReference type="OrthoDB" id="9794382at2"/>
<evidence type="ECO:0000313" key="3">
    <source>
        <dbReference type="Proteomes" id="UP000005435"/>
    </source>
</evidence>
<organism evidence="2 3">
    <name type="scientific">Acetivibrio clariflavus (strain DSM 19732 / NBRC 101661 / EBR45)</name>
    <name type="common">Clostridium clariflavum</name>
    <dbReference type="NCBI Taxonomy" id="720554"/>
    <lineage>
        <taxon>Bacteria</taxon>
        <taxon>Bacillati</taxon>
        <taxon>Bacillota</taxon>
        <taxon>Clostridia</taxon>
        <taxon>Eubacteriales</taxon>
        <taxon>Oscillospiraceae</taxon>
        <taxon>Acetivibrio</taxon>
    </lineage>
</organism>
<keyword evidence="3" id="KW-1185">Reference proteome</keyword>
<dbReference type="SUPFAM" id="SSF50341">
    <property type="entry name" value="CheW-like"/>
    <property type="match status" value="1"/>
</dbReference>
<dbReference type="Proteomes" id="UP000005435">
    <property type="component" value="Chromosome"/>
</dbReference>
<evidence type="ECO:0000259" key="1">
    <source>
        <dbReference type="PROSITE" id="PS50851"/>
    </source>
</evidence>
<dbReference type="HOGENOM" id="CLU_048995_3_1_9"/>
<gene>
    <name evidence="2" type="ordered locus">Clocl_1102</name>
</gene>
<reference evidence="3" key="1">
    <citation type="submission" date="2011-12" db="EMBL/GenBank/DDBJ databases">
        <title>Complete sequence of Clostridium clariflavum DSM 19732.</title>
        <authorList>
            <consortium name="US DOE Joint Genome Institute"/>
            <person name="Lucas S."/>
            <person name="Han J."/>
            <person name="Lapidus A."/>
            <person name="Cheng J.-F."/>
            <person name="Goodwin L."/>
            <person name="Pitluck S."/>
            <person name="Peters L."/>
            <person name="Teshima H."/>
            <person name="Detter J.C."/>
            <person name="Han C."/>
            <person name="Tapia R."/>
            <person name="Land M."/>
            <person name="Hauser L."/>
            <person name="Kyrpides N."/>
            <person name="Ivanova N."/>
            <person name="Pagani I."/>
            <person name="Kitzmiller T."/>
            <person name="Lynd L."/>
            <person name="Izquierdo J."/>
            <person name="Woyke T."/>
        </authorList>
    </citation>
    <scope>NUCLEOTIDE SEQUENCE [LARGE SCALE GENOMIC DNA]</scope>
    <source>
        <strain evidence="3">DSM 19732 / NBRC 101661 / EBR45</strain>
    </source>
</reference>
<dbReference type="InterPro" id="IPR002545">
    <property type="entry name" value="CheW-lke_dom"/>
</dbReference>
<protein>
    <submittedName>
        <fullName evidence="2">Chemotaxis signal transduction protein</fullName>
    </submittedName>
</protein>
<dbReference type="InterPro" id="IPR039315">
    <property type="entry name" value="CheW"/>
</dbReference>
<dbReference type="InterPro" id="IPR036061">
    <property type="entry name" value="CheW-like_dom_sf"/>
</dbReference>
<dbReference type="Pfam" id="PF01584">
    <property type="entry name" value="CheW"/>
    <property type="match status" value="1"/>
</dbReference>
<feature type="domain" description="CheW-like" evidence="1">
    <location>
        <begin position="2"/>
        <end position="143"/>
    </location>
</feature>
<dbReference type="GO" id="GO:0005829">
    <property type="term" value="C:cytosol"/>
    <property type="evidence" value="ECO:0007669"/>
    <property type="project" value="TreeGrafter"/>
</dbReference>
<reference evidence="2 3" key="2">
    <citation type="journal article" date="2012" name="Stand. Genomic Sci.">
        <title>Complete Genome Sequence of Clostridium clariflavum DSM 19732.</title>
        <authorList>
            <person name="Izquierdo J.A."/>
            <person name="Goodwin L."/>
            <person name="Davenport K.W."/>
            <person name="Teshima H."/>
            <person name="Bruce D."/>
            <person name="Detter C."/>
            <person name="Tapia R."/>
            <person name="Han S."/>
            <person name="Land M."/>
            <person name="Hauser L."/>
            <person name="Jeffries C.D."/>
            <person name="Han J."/>
            <person name="Pitluck S."/>
            <person name="Nolan M."/>
            <person name="Chen A."/>
            <person name="Huntemann M."/>
            <person name="Mavromatis K."/>
            <person name="Mikhailova N."/>
            <person name="Liolios K."/>
            <person name="Woyke T."/>
            <person name="Lynd L.R."/>
        </authorList>
    </citation>
    <scope>NUCLEOTIDE SEQUENCE [LARGE SCALE GENOMIC DNA]</scope>
    <source>
        <strain evidence="3">DSM 19732 / NBRC 101661 / EBR45</strain>
    </source>
</reference>
<dbReference type="GO" id="GO:0006935">
    <property type="term" value="P:chemotaxis"/>
    <property type="evidence" value="ECO:0007669"/>
    <property type="project" value="InterPro"/>
</dbReference>
<dbReference type="RefSeq" id="WP_014254395.1">
    <property type="nucleotide sequence ID" value="NC_016627.1"/>
</dbReference>
<evidence type="ECO:0000313" key="2">
    <source>
        <dbReference type="EMBL" id="AEV67777.1"/>
    </source>
</evidence>
<dbReference type="SMART" id="SM00260">
    <property type="entry name" value="CheW"/>
    <property type="match status" value="1"/>
</dbReference>
<dbReference type="AlphaFoldDB" id="G8LY46"/>
<dbReference type="GO" id="GO:0007165">
    <property type="term" value="P:signal transduction"/>
    <property type="evidence" value="ECO:0007669"/>
    <property type="project" value="InterPro"/>
</dbReference>
<dbReference type="Gene3D" id="2.40.50.180">
    <property type="entry name" value="CheA-289, Domain 4"/>
    <property type="match status" value="1"/>
</dbReference>
<dbReference type="PANTHER" id="PTHR22617">
    <property type="entry name" value="CHEMOTAXIS SENSOR HISTIDINE KINASE-RELATED"/>
    <property type="match status" value="1"/>
</dbReference>
<sequence>MTSQYVVFKLNNDRFAVEIERVLEIIHAQAVFKVPNSPPYIDGLINLRGKVYSQFNLRKKFNLPNTDDNLQNSKVLIVNLGSSHIGISVDSVDGIVQIEDESIEKTPSTVAANAKNYIKAVAKVNDNLILLLDLEALVEPSSGLIPPVGVK</sequence>
<dbReference type="PANTHER" id="PTHR22617:SF23">
    <property type="entry name" value="CHEMOTAXIS PROTEIN CHEW"/>
    <property type="match status" value="1"/>
</dbReference>
<name>G8LY46_ACECE</name>
<dbReference type="STRING" id="720554.Clocl_1102"/>
<accession>G8LY46</accession>